<dbReference type="Pfam" id="PF12936">
    <property type="entry name" value="Kri1_C"/>
    <property type="match status" value="1"/>
</dbReference>
<evidence type="ECO:0000256" key="4">
    <source>
        <dbReference type="SAM" id="MobiDB-lite"/>
    </source>
</evidence>
<dbReference type="FunCoup" id="A0A7R8YT38">
    <property type="interactions" value="547"/>
</dbReference>
<dbReference type="Proteomes" id="UP000594454">
    <property type="component" value="Chromosome 2"/>
</dbReference>
<proteinExistence type="inferred from homology"/>
<evidence type="ECO:0000313" key="7">
    <source>
        <dbReference type="Proteomes" id="UP000594454"/>
    </source>
</evidence>
<feature type="region of interest" description="Disordered" evidence="4">
    <location>
        <begin position="582"/>
        <end position="805"/>
    </location>
</feature>
<keyword evidence="3" id="KW-0175">Coiled coil</keyword>
<sequence length="805" mass="95100">MSKNLFDGSSDSETEITEFKTNREYAKSYNKFREKELLKRLKDRDKDISDSSSDDDSESSDEEVVINKKFDEEFFKTLASLKSKNPEIYDKNTKFFKDIGSDDDVGNKKEKKKKAMTIKDYERKVILEKGGKYEDDDDTDNDTKENARADSPSYADEQKKLRHEIKKALDSEEDEEEFGGIFRRREKTKEEKEKEEEEHAVWLAGKKEEISEDAAKTLNPLKQYWSNPTLPKQEQFLRDYILSNGYQNKDHDEIPTYDEIVGNFSEDEAELEKQAEFEEKYNFRFEEPDKEFIKRYPRTIESTVRRTDDKRKQKRVEVKERKLKEKEQKFKELEMLKEIKRKEILEKIEKLKEVTGNEELPFKEEELDEDFDPEAHDRRMQEIFNEEYYGEDEGEDKPDCPDIDELKVEDWDNFDPKHEDGENDDDYEPHCEDEDFNMDCDYNPETSKQALQDELIESTKGRRKRKRRNQFMEMIKKEKPVFNPEDEKSYAEYIDEYYKMDCEDIIGDIPCRFKYVETTPNDFGLTIEEILLAKNKELNQWVSLKKAIQIRPEHVEQRDRKLYKMKAKNEALKKKIFRSIYGPPSDEEEEEENAAANSSVEKKTAEGATSEENNAKKKKKKKKKQKTDSVEDANKDQVEKPTNNSQTDGLNGINGKLETNQNVEVNQVHETSSENINGSQADKKKKKKKKKKGQNETNDAEKGKVPERQETTNSKTNKNAGNKIHNAKNPFQNTRNPQKTRNPFQGSNKKNENNIYNKMSDERLKAYGINPRKYRKQMQFDSRNQAAKHNSKKKEKFKRKFSDKS</sequence>
<gene>
    <name evidence="6" type="ORF">HERILL_LOCUS6237</name>
</gene>
<feature type="compositionally biased region" description="Basic residues" evidence="4">
    <location>
        <begin position="789"/>
        <end position="799"/>
    </location>
</feature>
<feature type="compositionally biased region" description="Acidic residues" evidence="4">
    <location>
        <begin position="384"/>
        <end position="396"/>
    </location>
</feature>
<feature type="compositionally biased region" description="Polar residues" evidence="4">
    <location>
        <begin position="729"/>
        <end position="757"/>
    </location>
</feature>
<evidence type="ECO:0000256" key="3">
    <source>
        <dbReference type="SAM" id="Coils"/>
    </source>
</evidence>
<dbReference type="InterPro" id="IPR024626">
    <property type="entry name" value="Kri1-like_C"/>
</dbReference>
<evidence type="ECO:0000313" key="6">
    <source>
        <dbReference type="EMBL" id="CAD7083265.1"/>
    </source>
</evidence>
<keyword evidence="7" id="KW-1185">Reference proteome</keyword>
<protein>
    <recommendedName>
        <fullName evidence="2">Protein KRI1 homolog</fullName>
    </recommendedName>
</protein>
<feature type="compositionally biased region" description="Basic and acidic residues" evidence="4">
    <location>
        <begin position="397"/>
        <end position="420"/>
    </location>
</feature>
<evidence type="ECO:0000259" key="5">
    <source>
        <dbReference type="Pfam" id="PF12936"/>
    </source>
</evidence>
<feature type="compositionally biased region" description="Basic residues" evidence="4">
    <location>
        <begin position="616"/>
        <end position="625"/>
    </location>
</feature>
<feature type="compositionally biased region" description="Acidic residues" evidence="4">
    <location>
        <begin position="52"/>
        <end position="64"/>
    </location>
</feature>
<dbReference type="PANTHER" id="PTHR14490:SF5">
    <property type="entry name" value="PROTEIN KRI1 HOMOLOG"/>
    <property type="match status" value="1"/>
</dbReference>
<feature type="region of interest" description="Disordered" evidence="4">
    <location>
        <begin position="43"/>
        <end position="64"/>
    </location>
</feature>
<dbReference type="OMA" id="WDNYDPR"/>
<feature type="region of interest" description="Disordered" evidence="4">
    <location>
        <begin position="129"/>
        <end position="205"/>
    </location>
</feature>
<organism evidence="6 7">
    <name type="scientific">Hermetia illucens</name>
    <name type="common">Black soldier fly</name>
    <dbReference type="NCBI Taxonomy" id="343691"/>
    <lineage>
        <taxon>Eukaryota</taxon>
        <taxon>Metazoa</taxon>
        <taxon>Ecdysozoa</taxon>
        <taxon>Arthropoda</taxon>
        <taxon>Hexapoda</taxon>
        <taxon>Insecta</taxon>
        <taxon>Pterygota</taxon>
        <taxon>Neoptera</taxon>
        <taxon>Endopterygota</taxon>
        <taxon>Diptera</taxon>
        <taxon>Brachycera</taxon>
        <taxon>Stratiomyomorpha</taxon>
        <taxon>Stratiomyidae</taxon>
        <taxon>Hermetiinae</taxon>
        <taxon>Hermetia</taxon>
    </lineage>
</organism>
<dbReference type="OrthoDB" id="10252032at2759"/>
<feature type="compositionally biased region" description="Basic and acidic residues" evidence="4">
    <location>
        <begin position="699"/>
        <end position="710"/>
    </location>
</feature>
<dbReference type="GO" id="GO:0000447">
    <property type="term" value="P:endonucleolytic cleavage in ITS1 to separate SSU-rRNA from 5.8S rRNA and LSU-rRNA from tricistronic rRNA transcript (SSU-rRNA, 5.8S rRNA, LSU-rRNA)"/>
    <property type="evidence" value="ECO:0007669"/>
    <property type="project" value="TreeGrafter"/>
</dbReference>
<dbReference type="GO" id="GO:0005730">
    <property type="term" value="C:nucleolus"/>
    <property type="evidence" value="ECO:0007669"/>
    <property type="project" value="TreeGrafter"/>
</dbReference>
<dbReference type="InterPro" id="IPR018034">
    <property type="entry name" value="Kri1"/>
</dbReference>
<feature type="region of interest" description="Disordered" evidence="4">
    <location>
        <begin position="355"/>
        <end position="467"/>
    </location>
</feature>
<feature type="compositionally biased region" description="Acidic residues" evidence="4">
    <location>
        <begin position="421"/>
        <end position="438"/>
    </location>
</feature>
<feature type="compositionally biased region" description="Basic residues" evidence="4">
    <location>
        <begin position="683"/>
        <end position="692"/>
    </location>
</feature>
<reference evidence="6 7" key="1">
    <citation type="submission" date="2020-11" db="EMBL/GenBank/DDBJ databases">
        <authorList>
            <person name="Wallbank WR R."/>
            <person name="Pardo Diaz C."/>
            <person name="Kozak K."/>
            <person name="Martin S."/>
            <person name="Jiggins C."/>
            <person name="Moest M."/>
            <person name="Warren A I."/>
            <person name="Generalovic N T."/>
            <person name="Byers J.R.P. K."/>
            <person name="Montejo-Kovacevich G."/>
            <person name="Yen C E."/>
        </authorList>
    </citation>
    <scope>NUCLEOTIDE SEQUENCE [LARGE SCALE GENOMIC DNA]</scope>
</reference>
<dbReference type="InParanoid" id="A0A7R8YT38"/>
<name>A0A7R8YT38_HERIL</name>
<feature type="compositionally biased region" description="Basic and acidic residues" evidence="4">
    <location>
        <begin position="355"/>
        <end position="364"/>
    </location>
</feature>
<feature type="compositionally biased region" description="Basic and acidic residues" evidence="4">
    <location>
        <begin position="96"/>
        <end position="108"/>
    </location>
</feature>
<dbReference type="AlphaFoldDB" id="A0A7R8YT38"/>
<feature type="compositionally biased region" description="Polar residues" evidence="4">
    <location>
        <begin position="640"/>
        <end position="649"/>
    </location>
</feature>
<feature type="compositionally biased region" description="Basic and acidic residues" evidence="4">
    <location>
        <begin position="626"/>
        <end position="639"/>
    </location>
</feature>
<feature type="compositionally biased region" description="Polar residues" evidence="4">
    <location>
        <begin position="657"/>
        <end position="680"/>
    </location>
</feature>
<dbReference type="PANTHER" id="PTHR14490">
    <property type="entry name" value="ZINC FINGER, ZZ TYPE"/>
    <property type="match status" value="1"/>
</dbReference>
<dbReference type="GO" id="GO:0030686">
    <property type="term" value="C:90S preribosome"/>
    <property type="evidence" value="ECO:0007669"/>
    <property type="project" value="TreeGrafter"/>
</dbReference>
<evidence type="ECO:0000256" key="1">
    <source>
        <dbReference type="ARBA" id="ARBA00007473"/>
    </source>
</evidence>
<feature type="domain" description="Kri1-like C-terminal" evidence="5">
    <location>
        <begin position="489"/>
        <end position="576"/>
    </location>
</feature>
<feature type="compositionally biased region" description="Basic and acidic residues" evidence="4">
    <location>
        <begin position="187"/>
        <end position="205"/>
    </location>
</feature>
<dbReference type="Pfam" id="PF05178">
    <property type="entry name" value="Kri1"/>
    <property type="match status" value="1"/>
</dbReference>
<comment type="similarity">
    <text evidence="1">Belongs to the KRI1 family.</text>
</comment>
<accession>A0A7R8YT38</accession>
<feature type="compositionally biased region" description="Polar residues" evidence="4">
    <location>
        <begin position="711"/>
        <end position="720"/>
    </location>
</feature>
<evidence type="ECO:0000256" key="2">
    <source>
        <dbReference type="ARBA" id="ARBA00017294"/>
    </source>
</evidence>
<feature type="region of interest" description="Disordered" evidence="4">
    <location>
        <begin position="96"/>
        <end position="115"/>
    </location>
</feature>
<dbReference type="EMBL" id="LR899010">
    <property type="protein sequence ID" value="CAD7083265.1"/>
    <property type="molecule type" value="Genomic_DNA"/>
</dbReference>
<feature type="coiled-coil region" evidence="3">
    <location>
        <begin position="309"/>
        <end position="343"/>
    </location>
</feature>